<organism evidence="8 9">
    <name type="scientific">Akanthomyces muscarius</name>
    <name type="common">Entomopathogenic fungus</name>
    <name type="synonym">Lecanicillium muscarium</name>
    <dbReference type="NCBI Taxonomy" id="2231603"/>
    <lineage>
        <taxon>Eukaryota</taxon>
        <taxon>Fungi</taxon>
        <taxon>Dikarya</taxon>
        <taxon>Ascomycota</taxon>
        <taxon>Pezizomycotina</taxon>
        <taxon>Sordariomycetes</taxon>
        <taxon>Hypocreomycetidae</taxon>
        <taxon>Hypocreales</taxon>
        <taxon>Cordycipitaceae</taxon>
        <taxon>Akanthomyces</taxon>
    </lineage>
</organism>
<dbReference type="GO" id="GO:0003677">
    <property type="term" value="F:DNA binding"/>
    <property type="evidence" value="ECO:0007669"/>
    <property type="project" value="UniProtKB-KW"/>
</dbReference>
<dbReference type="PROSITE" id="PS50048">
    <property type="entry name" value="ZN2_CY6_FUNGAL_2"/>
    <property type="match status" value="1"/>
</dbReference>
<keyword evidence="6" id="KW-0539">Nucleus</keyword>
<dbReference type="PANTHER" id="PTHR36206">
    <property type="entry name" value="ASPERCRYPTIN BIOSYNTHESIS CLUSTER-SPECIFIC TRANSCRIPTION REGULATOR ATNN-RELATED"/>
    <property type="match status" value="1"/>
</dbReference>
<dbReference type="CDD" id="cd00067">
    <property type="entry name" value="GAL4"/>
    <property type="match status" value="1"/>
</dbReference>
<dbReference type="PROSITE" id="PS00463">
    <property type="entry name" value="ZN2_CY6_FUNGAL_1"/>
    <property type="match status" value="1"/>
</dbReference>
<evidence type="ECO:0000256" key="6">
    <source>
        <dbReference type="ARBA" id="ARBA00023242"/>
    </source>
</evidence>
<dbReference type="PANTHER" id="PTHR36206:SF12">
    <property type="entry name" value="ASPERCRYPTIN BIOSYNTHESIS CLUSTER-SPECIFIC TRANSCRIPTION REGULATOR ATNN-RELATED"/>
    <property type="match status" value="1"/>
</dbReference>
<dbReference type="KEGG" id="amus:LMH87_010245"/>
<evidence type="ECO:0000256" key="1">
    <source>
        <dbReference type="ARBA" id="ARBA00022723"/>
    </source>
</evidence>
<dbReference type="Pfam" id="PF00172">
    <property type="entry name" value="Zn_clus"/>
    <property type="match status" value="1"/>
</dbReference>
<evidence type="ECO:0000256" key="2">
    <source>
        <dbReference type="ARBA" id="ARBA00022833"/>
    </source>
</evidence>
<evidence type="ECO:0000313" key="9">
    <source>
        <dbReference type="Proteomes" id="UP001144673"/>
    </source>
</evidence>
<dbReference type="SMART" id="SM00066">
    <property type="entry name" value="GAL4"/>
    <property type="match status" value="1"/>
</dbReference>
<dbReference type="InterPro" id="IPR001138">
    <property type="entry name" value="Zn2Cys6_DnaBD"/>
</dbReference>
<dbReference type="GeneID" id="80897404"/>
<comment type="caution">
    <text evidence="8">The sequence shown here is derived from an EMBL/GenBank/DDBJ whole genome shotgun (WGS) entry which is preliminary data.</text>
</comment>
<sequence>MLSKEQKRLSLPTGVVPSRHFHGLLMTSFALPERPKSRRAKYPKVRTGCVSCKRRHVKCDEAKPNCNRCLKLSGVCGGYAPLRSKSCSPKITAESRAEDLSILELTHTTHEITSPEITTPEGGVMTPSTAAMKLATPPFLHAKLAVDYFSEQQGMIGGGDSVFERSSTSYLCHDSAPVVDDVGEIGILDGPFWTDTVPRLVRENLAIRYANLAIHTLIISKQPELTLQEVSDLGTNHYSLALVHYGVALKEMRNANPMCDGIRAAVLCSMFFVIFEALNGDREAAESHLLCGQRLLNELQHLLPSGIAASSAGSLRKELRNLLHYITMQMSICGATFWKIECDALCAEYLGEFAVDKPHDMSPKNGTLDGLDFMGWPKDSTTRLV</sequence>
<dbReference type="Proteomes" id="UP001144673">
    <property type="component" value="Chromosome 5"/>
</dbReference>
<keyword evidence="9" id="KW-1185">Reference proteome</keyword>
<evidence type="ECO:0000256" key="3">
    <source>
        <dbReference type="ARBA" id="ARBA00023015"/>
    </source>
</evidence>
<reference evidence="8" key="1">
    <citation type="journal article" date="2023" name="Access Microbiol">
        <title>De-novo genome assembly for Akanthomyces muscarius, a biocontrol agent of insect agricultural pests.</title>
        <authorList>
            <person name="Erdos Z."/>
            <person name="Studholme D.J."/>
            <person name="Raymond B."/>
            <person name="Sharma M."/>
        </authorList>
    </citation>
    <scope>NUCLEOTIDE SEQUENCE</scope>
    <source>
        <strain evidence="8">Ve6</strain>
    </source>
</reference>
<dbReference type="GO" id="GO:0008270">
    <property type="term" value="F:zinc ion binding"/>
    <property type="evidence" value="ECO:0007669"/>
    <property type="project" value="InterPro"/>
</dbReference>
<accession>A0A9W8QFM1</accession>
<dbReference type="Gene3D" id="4.10.240.10">
    <property type="entry name" value="Zn(2)-C6 fungal-type DNA-binding domain"/>
    <property type="match status" value="1"/>
</dbReference>
<proteinExistence type="predicted"/>
<dbReference type="AlphaFoldDB" id="A0A9W8QFM1"/>
<dbReference type="GO" id="GO:0000981">
    <property type="term" value="F:DNA-binding transcription factor activity, RNA polymerase II-specific"/>
    <property type="evidence" value="ECO:0007669"/>
    <property type="project" value="InterPro"/>
</dbReference>
<dbReference type="InterPro" id="IPR036864">
    <property type="entry name" value="Zn2-C6_fun-type_DNA-bd_sf"/>
</dbReference>
<keyword evidence="4" id="KW-0238">DNA-binding</keyword>
<gene>
    <name evidence="8" type="ORF">LMH87_010245</name>
</gene>
<evidence type="ECO:0000259" key="7">
    <source>
        <dbReference type="PROSITE" id="PS50048"/>
    </source>
</evidence>
<keyword evidence="5" id="KW-0804">Transcription</keyword>
<keyword evidence="2" id="KW-0862">Zinc</keyword>
<dbReference type="InterPro" id="IPR052360">
    <property type="entry name" value="Transcr_Regulatory_Proteins"/>
</dbReference>
<dbReference type="SUPFAM" id="SSF57701">
    <property type="entry name" value="Zn2/Cys6 DNA-binding domain"/>
    <property type="match status" value="1"/>
</dbReference>
<evidence type="ECO:0000256" key="5">
    <source>
        <dbReference type="ARBA" id="ARBA00023163"/>
    </source>
</evidence>
<feature type="domain" description="Zn(2)-C6 fungal-type" evidence="7">
    <location>
        <begin position="48"/>
        <end position="76"/>
    </location>
</feature>
<protein>
    <recommendedName>
        <fullName evidence="7">Zn(2)-C6 fungal-type domain-containing protein</fullName>
    </recommendedName>
</protein>
<dbReference type="EMBL" id="JAJHUN010000008">
    <property type="protein sequence ID" value="KAJ4153771.1"/>
    <property type="molecule type" value="Genomic_DNA"/>
</dbReference>
<keyword evidence="3" id="KW-0805">Transcription regulation</keyword>
<name>A0A9W8QFM1_AKAMU</name>
<evidence type="ECO:0000313" key="8">
    <source>
        <dbReference type="EMBL" id="KAJ4153771.1"/>
    </source>
</evidence>
<evidence type="ECO:0000256" key="4">
    <source>
        <dbReference type="ARBA" id="ARBA00023125"/>
    </source>
</evidence>
<dbReference type="RefSeq" id="XP_056054429.1">
    <property type="nucleotide sequence ID" value="XM_056197373.1"/>
</dbReference>
<keyword evidence="1" id="KW-0479">Metal-binding</keyword>